<evidence type="ECO:0000256" key="4">
    <source>
        <dbReference type="RuleBase" id="RU361277"/>
    </source>
</evidence>
<dbReference type="AlphaFoldDB" id="A0A931LUB3"/>
<gene>
    <name evidence="6" type="primary">tdh</name>
    <name evidence="6" type="ORF">HYR64_04175</name>
</gene>
<dbReference type="GO" id="GO:0008270">
    <property type="term" value="F:zinc ion binding"/>
    <property type="evidence" value="ECO:0007669"/>
    <property type="project" value="InterPro"/>
</dbReference>
<dbReference type="PROSITE" id="PS00059">
    <property type="entry name" value="ADH_ZINC"/>
    <property type="match status" value="1"/>
</dbReference>
<keyword evidence="2 4" id="KW-0862">Zinc</keyword>
<evidence type="ECO:0000256" key="2">
    <source>
        <dbReference type="ARBA" id="ARBA00022833"/>
    </source>
</evidence>
<dbReference type="InterPro" id="IPR036291">
    <property type="entry name" value="NAD(P)-bd_dom_sf"/>
</dbReference>
<dbReference type="Gene3D" id="3.40.50.720">
    <property type="entry name" value="NAD(P)-binding Rossmann-like Domain"/>
    <property type="match status" value="1"/>
</dbReference>
<dbReference type="InterPro" id="IPR013154">
    <property type="entry name" value="ADH-like_N"/>
</dbReference>
<evidence type="ECO:0000259" key="5">
    <source>
        <dbReference type="SMART" id="SM00829"/>
    </source>
</evidence>
<dbReference type="EMBL" id="JACOSL010000027">
    <property type="protein sequence ID" value="MBI1756288.1"/>
    <property type="molecule type" value="Genomic_DNA"/>
</dbReference>
<evidence type="ECO:0000313" key="6">
    <source>
        <dbReference type="EMBL" id="MBI1756288.1"/>
    </source>
</evidence>
<proteinExistence type="inferred from homology"/>
<dbReference type="Proteomes" id="UP000727962">
    <property type="component" value="Unassembled WGS sequence"/>
</dbReference>
<dbReference type="Pfam" id="PF00107">
    <property type="entry name" value="ADH_zinc_N"/>
    <property type="match status" value="1"/>
</dbReference>
<evidence type="ECO:0000256" key="1">
    <source>
        <dbReference type="ARBA" id="ARBA00022723"/>
    </source>
</evidence>
<dbReference type="Gene3D" id="3.90.180.10">
    <property type="entry name" value="Medium-chain alcohol dehydrogenases, catalytic domain"/>
    <property type="match status" value="1"/>
</dbReference>
<dbReference type="EC" id="1.1.1.103" evidence="6"/>
<evidence type="ECO:0000256" key="3">
    <source>
        <dbReference type="ARBA" id="ARBA00023002"/>
    </source>
</evidence>
<dbReference type="InterPro" id="IPR050129">
    <property type="entry name" value="Zn_alcohol_dh"/>
</dbReference>
<evidence type="ECO:0000313" key="7">
    <source>
        <dbReference type="Proteomes" id="UP000727962"/>
    </source>
</evidence>
<dbReference type="InterPro" id="IPR011032">
    <property type="entry name" value="GroES-like_sf"/>
</dbReference>
<name>A0A931LUB3_FIMGI</name>
<comment type="cofactor">
    <cofactor evidence="4">
        <name>Zn(2+)</name>
        <dbReference type="ChEBI" id="CHEBI:29105"/>
    </cofactor>
</comment>
<dbReference type="SUPFAM" id="SSF51735">
    <property type="entry name" value="NAD(P)-binding Rossmann-fold domains"/>
    <property type="match status" value="1"/>
</dbReference>
<dbReference type="Pfam" id="PF08240">
    <property type="entry name" value="ADH_N"/>
    <property type="match status" value="1"/>
</dbReference>
<accession>A0A931LUB3</accession>
<comment type="caution">
    <text evidence="6">The sequence shown here is derived from an EMBL/GenBank/DDBJ whole genome shotgun (WGS) entry which is preliminary data.</text>
</comment>
<comment type="similarity">
    <text evidence="4">Belongs to the zinc-containing alcohol dehydrogenase family.</text>
</comment>
<dbReference type="NCBIfam" id="NF003808">
    <property type="entry name" value="PRK05396.1"/>
    <property type="match status" value="1"/>
</dbReference>
<dbReference type="InterPro" id="IPR013149">
    <property type="entry name" value="ADH-like_C"/>
</dbReference>
<organism evidence="6 7">
    <name type="scientific">Fimbriimonas ginsengisoli</name>
    <dbReference type="NCBI Taxonomy" id="1005039"/>
    <lineage>
        <taxon>Bacteria</taxon>
        <taxon>Bacillati</taxon>
        <taxon>Armatimonadota</taxon>
        <taxon>Fimbriimonadia</taxon>
        <taxon>Fimbriimonadales</taxon>
        <taxon>Fimbriimonadaceae</taxon>
        <taxon>Fimbriimonas</taxon>
    </lineage>
</organism>
<dbReference type="GO" id="GO:0008743">
    <property type="term" value="F:L-threonine 3-dehydrogenase activity"/>
    <property type="evidence" value="ECO:0007669"/>
    <property type="project" value="UniProtKB-EC"/>
</dbReference>
<dbReference type="PANTHER" id="PTHR43401:SF2">
    <property type="entry name" value="L-THREONINE 3-DEHYDROGENASE"/>
    <property type="match status" value="1"/>
</dbReference>
<reference evidence="6" key="1">
    <citation type="submission" date="2020-07" db="EMBL/GenBank/DDBJ databases">
        <title>Huge and variable diversity of episymbiotic CPR bacteria and DPANN archaea in groundwater ecosystems.</title>
        <authorList>
            <person name="He C.Y."/>
            <person name="Keren R."/>
            <person name="Whittaker M."/>
            <person name="Farag I.F."/>
            <person name="Doudna J."/>
            <person name="Cate J.H.D."/>
            <person name="Banfield J.F."/>
        </authorList>
    </citation>
    <scope>NUCLEOTIDE SEQUENCE</scope>
    <source>
        <strain evidence="6">NC_groundwater_17_Pr7_B-0.1um_64_12</strain>
    </source>
</reference>
<dbReference type="PANTHER" id="PTHR43401">
    <property type="entry name" value="L-THREONINE 3-DEHYDROGENASE"/>
    <property type="match status" value="1"/>
</dbReference>
<keyword evidence="3 6" id="KW-0560">Oxidoreductase</keyword>
<keyword evidence="1 4" id="KW-0479">Metal-binding</keyword>
<sequence>MKAIAKVRPAPGVEIVDAPEPEVRPGAVKIKLEAASVCGTDLHIYSWDPWAASRIHPPRIIGHEFCGTIVEVGPGVESRKVGDFVASESHVVCGRCRQCREGQGHVCVNTRLLGVDVDGGFAEFVVIPEDNARPTDRSVPKRIAAFQDALGNAVHTVMAGPVKGQSILITGMGPIGLFAVKICHALGAAKVVGTEISPYRIDLACKIGVDRVLDPRSPDIEMQLMEQAPGGFDATLEMSGHPSQLGIGVRHTRPGGRLSLLGLFHENVQPFEVNQAIMKGIDVQGIVGRRLWQTWVQMGELLRGGLDVSPVVTHEMHYTEFAKAMELMKAGQAGKVVFLFD</sequence>
<protein>
    <submittedName>
        <fullName evidence="6">L-threonine 3-dehydrogenase</fullName>
        <ecNumber evidence="6">1.1.1.103</ecNumber>
    </submittedName>
</protein>
<feature type="domain" description="Enoyl reductase (ER)" evidence="5">
    <location>
        <begin position="12"/>
        <end position="338"/>
    </location>
</feature>
<dbReference type="SMART" id="SM00829">
    <property type="entry name" value="PKS_ER"/>
    <property type="match status" value="1"/>
</dbReference>
<dbReference type="InterPro" id="IPR020843">
    <property type="entry name" value="ER"/>
</dbReference>
<dbReference type="SUPFAM" id="SSF50129">
    <property type="entry name" value="GroES-like"/>
    <property type="match status" value="1"/>
</dbReference>
<dbReference type="InterPro" id="IPR002328">
    <property type="entry name" value="ADH_Zn_CS"/>
</dbReference>